<proteinExistence type="predicted"/>
<organism evidence="1 2">
    <name type="scientific">Pisolithus microcarpus 441</name>
    <dbReference type="NCBI Taxonomy" id="765257"/>
    <lineage>
        <taxon>Eukaryota</taxon>
        <taxon>Fungi</taxon>
        <taxon>Dikarya</taxon>
        <taxon>Basidiomycota</taxon>
        <taxon>Agaricomycotina</taxon>
        <taxon>Agaricomycetes</taxon>
        <taxon>Agaricomycetidae</taxon>
        <taxon>Boletales</taxon>
        <taxon>Sclerodermatineae</taxon>
        <taxon>Pisolithaceae</taxon>
        <taxon>Pisolithus</taxon>
    </lineage>
</organism>
<gene>
    <name evidence="1" type="ORF">PISMIDRAFT_15353</name>
</gene>
<dbReference type="AlphaFoldDB" id="A0A0C9ZB64"/>
<evidence type="ECO:0000313" key="2">
    <source>
        <dbReference type="Proteomes" id="UP000054018"/>
    </source>
</evidence>
<dbReference type="OrthoDB" id="2679919at2759"/>
<sequence length="103" mass="11446">MHKVDELLDLAAQWLLLQAADMEADAGAAPDRVAHLWCLSTTAMFPLDWTLLLDGLQAAVWQTAFSCYQSWHHLGLKRHQECKGVVLPDLELGSSCKQMAPSE</sequence>
<dbReference type="HOGENOM" id="CLU_2264775_0_0_1"/>
<dbReference type="Proteomes" id="UP000054018">
    <property type="component" value="Unassembled WGS sequence"/>
</dbReference>
<keyword evidence="2" id="KW-1185">Reference proteome</keyword>
<protein>
    <submittedName>
        <fullName evidence="1">Uncharacterized protein</fullName>
    </submittedName>
</protein>
<accession>A0A0C9ZB64</accession>
<reference evidence="1 2" key="1">
    <citation type="submission" date="2014-04" db="EMBL/GenBank/DDBJ databases">
        <authorList>
            <consortium name="DOE Joint Genome Institute"/>
            <person name="Kuo A."/>
            <person name="Kohler A."/>
            <person name="Costa M.D."/>
            <person name="Nagy L.G."/>
            <person name="Floudas D."/>
            <person name="Copeland A."/>
            <person name="Barry K.W."/>
            <person name="Cichocki N."/>
            <person name="Veneault-Fourrey C."/>
            <person name="LaButti K."/>
            <person name="Lindquist E.A."/>
            <person name="Lipzen A."/>
            <person name="Lundell T."/>
            <person name="Morin E."/>
            <person name="Murat C."/>
            <person name="Sun H."/>
            <person name="Tunlid A."/>
            <person name="Henrissat B."/>
            <person name="Grigoriev I.V."/>
            <person name="Hibbett D.S."/>
            <person name="Martin F."/>
            <person name="Nordberg H.P."/>
            <person name="Cantor M.N."/>
            <person name="Hua S.X."/>
        </authorList>
    </citation>
    <scope>NUCLEOTIDE SEQUENCE [LARGE SCALE GENOMIC DNA]</scope>
    <source>
        <strain evidence="1 2">441</strain>
    </source>
</reference>
<name>A0A0C9ZB64_9AGAM</name>
<evidence type="ECO:0000313" key="1">
    <source>
        <dbReference type="EMBL" id="KIK17153.1"/>
    </source>
</evidence>
<reference evidence="2" key="2">
    <citation type="submission" date="2015-01" db="EMBL/GenBank/DDBJ databases">
        <title>Evolutionary Origins and Diversification of the Mycorrhizal Mutualists.</title>
        <authorList>
            <consortium name="DOE Joint Genome Institute"/>
            <consortium name="Mycorrhizal Genomics Consortium"/>
            <person name="Kohler A."/>
            <person name="Kuo A."/>
            <person name="Nagy L.G."/>
            <person name="Floudas D."/>
            <person name="Copeland A."/>
            <person name="Barry K.W."/>
            <person name="Cichocki N."/>
            <person name="Veneault-Fourrey C."/>
            <person name="LaButti K."/>
            <person name="Lindquist E.A."/>
            <person name="Lipzen A."/>
            <person name="Lundell T."/>
            <person name="Morin E."/>
            <person name="Murat C."/>
            <person name="Riley R."/>
            <person name="Ohm R."/>
            <person name="Sun H."/>
            <person name="Tunlid A."/>
            <person name="Henrissat B."/>
            <person name="Grigoriev I.V."/>
            <person name="Hibbett D.S."/>
            <person name="Martin F."/>
        </authorList>
    </citation>
    <scope>NUCLEOTIDE SEQUENCE [LARGE SCALE GENOMIC DNA]</scope>
    <source>
        <strain evidence="2">441</strain>
    </source>
</reference>
<dbReference type="EMBL" id="KN833837">
    <property type="protein sequence ID" value="KIK17153.1"/>
    <property type="molecule type" value="Genomic_DNA"/>
</dbReference>